<accession>A0A5Q2RFH9</accession>
<keyword evidence="2" id="KW-0732">Signal</keyword>
<evidence type="ECO:0000313" key="4">
    <source>
        <dbReference type="Proteomes" id="UP000334019"/>
    </source>
</evidence>
<dbReference type="KEGG" id="atq:GH723_04350"/>
<feature type="chain" id="PRO_5038559894" evidence="2">
    <location>
        <begin position="24"/>
        <end position="200"/>
    </location>
</feature>
<organism evidence="3 4">
    <name type="scientific">Actinomarinicola tropica</name>
    <dbReference type="NCBI Taxonomy" id="2789776"/>
    <lineage>
        <taxon>Bacteria</taxon>
        <taxon>Bacillati</taxon>
        <taxon>Actinomycetota</taxon>
        <taxon>Acidimicrobiia</taxon>
        <taxon>Acidimicrobiales</taxon>
        <taxon>Iamiaceae</taxon>
        <taxon>Actinomarinicola</taxon>
    </lineage>
</organism>
<proteinExistence type="predicted"/>
<dbReference type="AlphaFoldDB" id="A0A5Q2RFH9"/>
<feature type="compositionally biased region" description="Acidic residues" evidence="1">
    <location>
        <begin position="24"/>
        <end position="47"/>
    </location>
</feature>
<gene>
    <name evidence="3" type="ORF">GH723_04350</name>
</gene>
<evidence type="ECO:0000256" key="2">
    <source>
        <dbReference type="SAM" id="SignalP"/>
    </source>
</evidence>
<evidence type="ECO:0000313" key="3">
    <source>
        <dbReference type="EMBL" id="QGG94394.1"/>
    </source>
</evidence>
<keyword evidence="4" id="KW-1185">Reference proteome</keyword>
<dbReference type="PROSITE" id="PS51257">
    <property type="entry name" value="PROKAR_LIPOPROTEIN"/>
    <property type="match status" value="1"/>
</dbReference>
<name>A0A5Q2RFH9_9ACTN</name>
<feature type="signal peptide" evidence="2">
    <location>
        <begin position="1"/>
        <end position="23"/>
    </location>
</feature>
<feature type="compositionally biased region" description="Gly residues" evidence="1">
    <location>
        <begin position="56"/>
        <end position="68"/>
    </location>
</feature>
<dbReference type="RefSeq" id="WP_153758500.1">
    <property type="nucleotide sequence ID" value="NZ_CP045851.1"/>
</dbReference>
<reference evidence="3 4" key="1">
    <citation type="submission" date="2019-11" db="EMBL/GenBank/DDBJ databases">
        <authorList>
            <person name="He Y."/>
        </authorList>
    </citation>
    <scope>NUCLEOTIDE SEQUENCE [LARGE SCALE GENOMIC DNA]</scope>
    <source>
        <strain evidence="3 4">SCSIO 58843</strain>
    </source>
</reference>
<protein>
    <submittedName>
        <fullName evidence="3">Uncharacterized protein</fullName>
    </submittedName>
</protein>
<sequence length="200" mass="19973">MMNTRARATAAIVVGLLALGACGGDDDSNDDASPDTEETSSADEGATDEGGSTDEGSGGDSGTSGGSDEGPSGDGVASIMLSLDGGADSGTHNATVPEYGCSRHGTGEGTFGLQYMLDEPDGFHSFQIDIDDIDAAATGNSAFAATARVGENRYHLARGSSALLTLEDEGDTAAITIMGTTDEGVDVSAVVECHQVIDLG</sequence>
<dbReference type="Proteomes" id="UP000334019">
    <property type="component" value="Chromosome"/>
</dbReference>
<feature type="region of interest" description="Disordered" evidence="1">
    <location>
        <begin position="20"/>
        <end position="101"/>
    </location>
</feature>
<dbReference type="EMBL" id="CP045851">
    <property type="protein sequence ID" value="QGG94394.1"/>
    <property type="molecule type" value="Genomic_DNA"/>
</dbReference>
<evidence type="ECO:0000256" key="1">
    <source>
        <dbReference type="SAM" id="MobiDB-lite"/>
    </source>
</evidence>